<name>A0A1F7JA82_9BACT</name>
<dbReference type="Gene3D" id="3.90.550.10">
    <property type="entry name" value="Spore Coat Polysaccharide Biosynthesis Protein SpsA, Chain A"/>
    <property type="match status" value="1"/>
</dbReference>
<proteinExistence type="predicted"/>
<evidence type="ECO:0000313" key="3">
    <source>
        <dbReference type="Proteomes" id="UP000176480"/>
    </source>
</evidence>
<dbReference type="STRING" id="1802067.A2966_02355"/>
<dbReference type="PANTHER" id="PTHR43630">
    <property type="entry name" value="POLY-BETA-1,6-N-ACETYL-D-GLUCOSAMINE SYNTHASE"/>
    <property type="match status" value="1"/>
</dbReference>
<dbReference type="AlphaFoldDB" id="A0A1F7JA82"/>
<dbReference type="SUPFAM" id="SSF53448">
    <property type="entry name" value="Nucleotide-diphospho-sugar transferases"/>
    <property type="match status" value="1"/>
</dbReference>
<protein>
    <recommendedName>
        <fullName evidence="1">Glycosyltransferase 2-like domain-containing protein</fullName>
    </recommendedName>
</protein>
<dbReference type="InterPro" id="IPR029044">
    <property type="entry name" value="Nucleotide-diphossugar_trans"/>
</dbReference>
<comment type="caution">
    <text evidence="2">The sequence shown here is derived from an EMBL/GenBank/DDBJ whole genome shotgun (WGS) entry which is preliminary data.</text>
</comment>
<organism evidence="2 3">
    <name type="scientific">Candidatus Roizmanbacteria bacterium RIFCSPLOWO2_01_FULL_41_22</name>
    <dbReference type="NCBI Taxonomy" id="1802067"/>
    <lineage>
        <taxon>Bacteria</taxon>
        <taxon>Candidatus Roizmaniibacteriota</taxon>
    </lineage>
</organism>
<dbReference type="Pfam" id="PF00535">
    <property type="entry name" value="Glycos_transf_2"/>
    <property type="match status" value="1"/>
</dbReference>
<reference evidence="2 3" key="1">
    <citation type="journal article" date="2016" name="Nat. Commun.">
        <title>Thousands of microbial genomes shed light on interconnected biogeochemical processes in an aquifer system.</title>
        <authorList>
            <person name="Anantharaman K."/>
            <person name="Brown C.T."/>
            <person name="Hug L.A."/>
            <person name="Sharon I."/>
            <person name="Castelle C.J."/>
            <person name="Probst A.J."/>
            <person name="Thomas B.C."/>
            <person name="Singh A."/>
            <person name="Wilkins M.J."/>
            <person name="Karaoz U."/>
            <person name="Brodie E.L."/>
            <person name="Williams K.H."/>
            <person name="Hubbard S.S."/>
            <person name="Banfield J.F."/>
        </authorList>
    </citation>
    <scope>NUCLEOTIDE SEQUENCE [LARGE SCALE GENOMIC DNA]</scope>
</reference>
<dbReference type="EMBL" id="MGAR01000008">
    <property type="protein sequence ID" value="OGK52499.1"/>
    <property type="molecule type" value="Genomic_DNA"/>
</dbReference>
<dbReference type="Proteomes" id="UP000176480">
    <property type="component" value="Unassembled WGS sequence"/>
</dbReference>
<dbReference type="CDD" id="cd02511">
    <property type="entry name" value="Beta4Glucosyltransferase"/>
    <property type="match status" value="1"/>
</dbReference>
<sequence length="270" mass="31643">MKLSVCIPTFNEQKNIHLPLASTIDIADEIVIIDGGSTDKTREIAASYGPKVKIYQVDNPANFLVNKQRAIEKARGEWILQLDADEALSPKLKEEIAKLLNLQFDIRASNFSGYLIPRKNWFLGRYLMKGGVYPDYVLRLYKREGAYFELKNVHENVIIKSKVKSQKSKIGYFKNPILHNADPTFKRYLLRWNRYNTFDARQLLEEKEKPCLPCYFIGKPLVTFLSIYIRHKGFMDGWQGLVWAFFSAIRYWGVYLRHHKLKVKNEKFRV</sequence>
<evidence type="ECO:0000259" key="1">
    <source>
        <dbReference type="Pfam" id="PF00535"/>
    </source>
</evidence>
<accession>A0A1F7JA82</accession>
<dbReference type="PANTHER" id="PTHR43630:SF2">
    <property type="entry name" value="GLYCOSYLTRANSFERASE"/>
    <property type="match status" value="1"/>
</dbReference>
<gene>
    <name evidence="2" type="ORF">A2966_02355</name>
</gene>
<dbReference type="InterPro" id="IPR001173">
    <property type="entry name" value="Glyco_trans_2-like"/>
</dbReference>
<feature type="domain" description="Glycosyltransferase 2-like" evidence="1">
    <location>
        <begin position="4"/>
        <end position="122"/>
    </location>
</feature>
<evidence type="ECO:0000313" key="2">
    <source>
        <dbReference type="EMBL" id="OGK52499.1"/>
    </source>
</evidence>